<dbReference type="AlphaFoldDB" id="R0JQU0"/>
<proteinExistence type="predicted"/>
<feature type="region of interest" description="Disordered" evidence="1">
    <location>
        <begin position="142"/>
        <end position="178"/>
    </location>
</feature>
<evidence type="ECO:0000313" key="3">
    <source>
        <dbReference type="Proteomes" id="UP000296049"/>
    </source>
</evidence>
<keyword evidence="3" id="KW-1185">Reference proteome</keyword>
<evidence type="ECO:0000313" key="2">
    <source>
        <dbReference type="EMBL" id="EOA99745.1"/>
    </source>
</evidence>
<reference evidence="3" key="1">
    <citation type="journal article" date="2013" name="Nat. Genet.">
        <title>The duck genome and transcriptome provide insight into an avian influenza virus reservoir species.</title>
        <authorList>
            <person name="Huang Y."/>
            <person name="Li Y."/>
            <person name="Burt D.W."/>
            <person name="Chen H."/>
            <person name="Zhang Y."/>
            <person name="Qian W."/>
            <person name="Kim H."/>
            <person name="Gan S."/>
            <person name="Zhao Y."/>
            <person name="Li J."/>
            <person name="Yi K."/>
            <person name="Feng H."/>
            <person name="Zhu P."/>
            <person name="Li B."/>
            <person name="Liu Q."/>
            <person name="Fairley S."/>
            <person name="Magor K.E."/>
            <person name="Du Z."/>
            <person name="Hu X."/>
            <person name="Goodman L."/>
            <person name="Tafer H."/>
            <person name="Vignal A."/>
            <person name="Lee T."/>
            <person name="Kim K.W."/>
            <person name="Sheng Z."/>
            <person name="An Y."/>
            <person name="Searle S."/>
            <person name="Herrero J."/>
            <person name="Groenen M.A."/>
            <person name="Crooijmans R.P."/>
            <person name="Faraut T."/>
            <person name="Cai Q."/>
            <person name="Webster R.G."/>
            <person name="Aldridge J.R."/>
            <person name="Warren W.C."/>
            <person name="Bartschat S."/>
            <person name="Kehr S."/>
            <person name="Marz M."/>
            <person name="Stadler P.F."/>
            <person name="Smith J."/>
            <person name="Kraus R.H."/>
            <person name="Zhao Y."/>
            <person name="Ren L."/>
            <person name="Fei J."/>
            <person name="Morisson M."/>
            <person name="Kaiser P."/>
            <person name="Griffin D.K."/>
            <person name="Rao M."/>
            <person name="Pitel F."/>
            <person name="Wang J."/>
            <person name="Li N."/>
        </authorList>
    </citation>
    <scope>NUCLEOTIDE SEQUENCE [LARGE SCALE GENOMIC DNA]</scope>
</reference>
<feature type="compositionally biased region" description="Basic residues" evidence="1">
    <location>
        <begin position="148"/>
        <end position="162"/>
    </location>
</feature>
<dbReference type="Proteomes" id="UP000296049">
    <property type="component" value="Unassembled WGS sequence"/>
</dbReference>
<protein>
    <submittedName>
        <fullName evidence="2">Uncharacterized protein</fullName>
    </submittedName>
</protein>
<gene>
    <name evidence="2" type="ORF">Anapl_01100</name>
</gene>
<dbReference type="EMBL" id="KB743275">
    <property type="protein sequence ID" value="EOA99745.1"/>
    <property type="molecule type" value="Genomic_DNA"/>
</dbReference>
<sequence>MSTPSWKQEEERKGVQGTRRELVAPDVGDRTQGFVVSRHQIGMGPCTPDLCLPKMHGDADRKTISKSLYQPQTSGTQAHGSLTPLSAHMQLGDPLKNLSCSLTEEHPHRLYASQQMGGHKMFAVLVFGLMYDNTAVLKAKSKSSLQKKQPKALARMHVKQKAPRNTDAAKIHIGDSQA</sequence>
<name>R0JQU0_ANAPL</name>
<evidence type="ECO:0000256" key="1">
    <source>
        <dbReference type="SAM" id="MobiDB-lite"/>
    </source>
</evidence>
<feature type="compositionally biased region" description="Basic and acidic residues" evidence="1">
    <location>
        <begin position="7"/>
        <end position="22"/>
    </location>
</feature>
<feature type="region of interest" description="Disordered" evidence="1">
    <location>
        <begin position="1"/>
        <end position="22"/>
    </location>
</feature>
<feature type="compositionally biased region" description="Basic and acidic residues" evidence="1">
    <location>
        <begin position="167"/>
        <end position="178"/>
    </location>
</feature>
<accession>R0JQU0</accession>
<organism evidence="2 3">
    <name type="scientific">Anas platyrhynchos</name>
    <name type="common">Mallard</name>
    <name type="synonym">Anas boschas</name>
    <dbReference type="NCBI Taxonomy" id="8839"/>
    <lineage>
        <taxon>Eukaryota</taxon>
        <taxon>Metazoa</taxon>
        <taxon>Chordata</taxon>
        <taxon>Craniata</taxon>
        <taxon>Vertebrata</taxon>
        <taxon>Euteleostomi</taxon>
        <taxon>Archelosauria</taxon>
        <taxon>Archosauria</taxon>
        <taxon>Dinosauria</taxon>
        <taxon>Saurischia</taxon>
        <taxon>Theropoda</taxon>
        <taxon>Coelurosauria</taxon>
        <taxon>Aves</taxon>
        <taxon>Neognathae</taxon>
        <taxon>Galloanserae</taxon>
        <taxon>Anseriformes</taxon>
        <taxon>Anatidae</taxon>
        <taxon>Anatinae</taxon>
        <taxon>Anas</taxon>
    </lineage>
</organism>